<dbReference type="CDD" id="cd00071">
    <property type="entry name" value="GMPK"/>
    <property type="match status" value="1"/>
</dbReference>
<evidence type="ECO:0000256" key="11">
    <source>
        <dbReference type="ARBA" id="ARBA00030128"/>
    </source>
</evidence>
<protein>
    <recommendedName>
        <fullName evidence="5 13">Guanylate kinase</fullName>
        <ecNumber evidence="4 13">2.7.4.8</ecNumber>
    </recommendedName>
    <alternativeName>
        <fullName evidence="11 13">GMP kinase</fullName>
    </alternativeName>
</protein>
<dbReference type="InterPro" id="IPR020590">
    <property type="entry name" value="Guanylate_kinase_CS"/>
</dbReference>
<dbReference type="InterPro" id="IPR017665">
    <property type="entry name" value="Guanylate_kinase"/>
</dbReference>
<evidence type="ECO:0000256" key="8">
    <source>
        <dbReference type="ARBA" id="ARBA00022741"/>
    </source>
</evidence>
<dbReference type="GO" id="GO:0005829">
    <property type="term" value="C:cytosol"/>
    <property type="evidence" value="ECO:0007669"/>
    <property type="project" value="TreeGrafter"/>
</dbReference>
<dbReference type="OrthoDB" id="9808150at2"/>
<dbReference type="AlphaFoldDB" id="A0A2Y9BBJ0"/>
<dbReference type="Proteomes" id="UP000245845">
    <property type="component" value="Unassembled WGS sequence"/>
</dbReference>
<dbReference type="SUPFAM" id="SSF52540">
    <property type="entry name" value="P-loop containing nucleoside triphosphate hydrolases"/>
    <property type="match status" value="1"/>
</dbReference>
<dbReference type="PANTHER" id="PTHR23117:SF13">
    <property type="entry name" value="GUANYLATE KINASE"/>
    <property type="match status" value="1"/>
</dbReference>
<sequence>MNRRGILIVVSGFSGSGKGTLMKELLGRYKETYALSISATTRSPREGEVDGREYFFKTREEFEKMIAKDELIEYARYVENYYGTPREYVEKQLEAGKDVILEIEIQGALKVKEAFPDTLLLFVTPPSAEELKKRLVGRGTETMEVIESRMKRAVEEAEGMDRYDYLIINDELEVCTEQMHTIIQSEHHRSFRNTGFMKEIKADLDRSLKGES</sequence>
<keyword evidence="16" id="KW-1185">Reference proteome</keyword>
<dbReference type="RefSeq" id="WP_109729210.1">
    <property type="nucleotide sequence ID" value="NZ_BAAACK010000007.1"/>
</dbReference>
<evidence type="ECO:0000313" key="15">
    <source>
        <dbReference type="EMBL" id="PWJ31813.1"/>
    </source>
</evidence>
<evidence type="ECO:0000256" key="3">
    <source>
        <dbReference type="ARBA" id="ARBA00005790"/>
    </source>
</evidence>
<dbReference type="HAMAP" id="MF_00328">
    <property type="entry name" value="Guanylate_kinase"/>
    <property type="match status" value="1"/>
</dbReference>
<dbReference type="GO" id="GO:0005524">
    <property type="term" value="F:ATP binding"/>
    <property type="evidence" value="ECO:0007669"/>
    <property type="project" value="UniProtKB-UniRule"/>
</dbReference>
<comment type="similarity">
    <text evidence="3 13">Belongs to the guanylate kinase family.</text>
</comment>
<evidence type="ECO:0000256" key="12">
    <source>
        <dbReference type="ARBA" id="ARBA00048594"/>
    </source>
</evidence>
<dbReference type="FunFam" id="3.30.63.10:FF:000002">
    <property type="entry name" value="Guanylate kinase 1"/>
    <property type="match status" value="1"/>
</dbReference>
<evidence type="ECO:0000256" key="1">
    <source>
        <dbReference type="ARBA" id="ARBA00003531"/>
    </source>
</evidence>
<comment type="function">
    <text evidence="1 13">Essential for recycling GMP and indirectly, cGMP.</text>
</comment>
<gene>
    <name evidence="13" type="primary">gmk</name>
    <name evidence="15" type="ORF">A8806_101100</name>
</gene>
<evidence type="ECO:0000256" key="5">
    <source>
        <dbReference type="ARBA" id="ARBA00016296"/>
    </source>
</evidence>
<dbReference type="InterPro" id="IPR008144">
    <property type="entry name" value="Guanylate_kin-like_dom"/>
</dbReference>
<evidence type="ECO:0000256" key="10">
    <source>
        <dbReference type="ARBA" id="ARBA00022840"/>
    </source>
</evidence>
<evidence type="ECO:0000256" key="2">
    <source>
        <dbReference type="ARBA" id="ARBA00004496"/>
    </source>
</evidence>
<organism evidence="15 16">
    <name type="scientific">Faecalicatena orotica</name>
    <dbReference type="NCBI Taxonomy" id="1544"/>
    <lineage>
        <taxon>Bacteria</taxon>
        <taxon>Bacillati</taxon>
        <taxon>Bacillota</taxon>
        <taxon>Clostridia</taxon>
        <taxon>Lachnospirales</taxon>
        <taxon>Lachnospiraceae</taxon>
        <taxon>Faecalicatena</taxon>
    </lineage>
</organism>
<keyword evidence="7 13" id="KW-0808">Transferase</keyword>
<dbReference type="EC" id="2.7.4.8" evidence="4 13"/>
<dbReference type="PROSITE" id="PS00856">
    <property type="entry name" value="GUANYLATE_KINASE_1"/>
    <property type="match status" value="1"/>
</dbReference>
<comment type="catalytic activity">
    <reaction evidence="12 13">
        <text>GMP + ATP = GDP + ADP</text>
        <dbReference type="Rhea" id="RHEA:20780"/>
        <dbReference type="ChEBI" id="CHEBI:30616"/>
        <dbReference type="ChEBI" id="CHEBI:58115"/>
        <dbReference type="ChEBI" id="CHEBI:58189"/>
        <dbReference type="ChEBI" id="CHEBI:456216"/>
        <dbReference type="EC" id="2.7.4.8"/>
    </reaction>
</comment>
<dbReference type="FunFam" id="3.40.50.300:FF:000855">
    <property type="entry name" value="Guanylate kinase"/>
    <property type="match status" value="1"/>
</dbReference>
<keyword evidence="8 13" id="KW-0547">Nucleotide-binding</keyword>
<feature type="domain" description="Guanylate kinase-like" evidence="14">
    <location>
        <begin position="5"/>
        <end position="184"/>
    </location>
</feature>
<evidence type="ECO:0000313" key="16">
    <source>
        <dbReference type="Proteomes" id="UP000245845"/>
    </source>
</evidence>
<dbReference type="NCBIfam" id="TIGR03263">
    <property type="entry name" value="guanyl_kin"/>
    <property type="match status" value="1"/>
</dbReference>
<name>A0A2Y9BBJ0_9FIRM</name>
<keyword evidence="6 13" id="KW-0963">Cytoplasm</keyword>
<accession>A0A2Y9BBJ0</accession>
<dbReference type="InterPro" id="IPR008145">
    <property type="entry name" value="GK/Ca_channel_bsu"/>
</dbReference>
<evidence type="ECO:0000256" key="13">
    <source>
        <dbReference type="HAMAP-Rule" id="MF_00328"/>
    </source>
</evidence>
<reference evidence="15 16" key="1">
    <citation type="submission" date="2018-05" db="EMBL/GenBank/DDBJ databases">
        <title>The Hungate 1000. A catalogue of reference genomes from the rumen microbiome.</title>
        <authorList>
            <person name="Kelly W."/>
        </authorList>
    </citation>
    <scope>NUCLEOTIDE SEQUENCE [LARGE SCALE GENOMIC DNA]</scope>
    <source>
        <strain evidence="15 16">NLAE-zl-C242</strain>
    </source>
</reference>
<dbReference type="EMBL" id="QGDL01000001">
    <property type="protein sequence ID" value="PWJ31813.1"/>
    <property type="molecule type" value="Genomic_DNA"/>
</dbReference>
<feature type="binding site" evidence="13">
    <location>
        <begin position="12"/>
        <end position="19"/>
    </location>
    <ligand>
        <name>ATP</name>
        <dbReference type="ChEBI" id="CHEBI:30616"/>
    </ligand>
</feature>
<evidence type="ECO:0000256" key="6">
    <source>
        <dbReference type="ARBA" id="ARBA00022490"/>
    </source>
</evidence>
<evidence type="ECO:0000256" key="4">
    <source>
        <dbReference type="ARBA" id="ARBA00012961"/>
    </source>
</evidence>
<keyword evidence="9 13" id="KW-0418">Kinase</keyword>
<dbReference type="PROSITE" id="PS50052">
    <property type="entry name" value="GUANYLATE_KINASE_2"/>
    <property type="match status" value="1"/>
</dbReference>
<dbReference type="Gene3D" id="3.40.50.300">
    <property type="entry name" value="P-loop containing nucleotide triphosphate hydrolases"/>
    <property type="match status" value="1"/>
</dbReference>
<dbReference type="GO" id="GO:0004385">
    <property type="term" value="F:GMP kinase activity"/>
    <property type="evidence" value="ECO:0007669"/>
    <property type="project" value="UniProtKB-UniRule"/>
</dbReference>
<keyword evidence="10 13" id="KW-0067">ATP-binding</keyword>
<dbReference type="Pfam" id="PF00625">
    <property type="entry name" value="Guanylate_kin"/>
    <property type="match status" value="1"/>
</dbReference>
<dbReference type="SMART" id="SM00072">
    <property type="entry name" value="GuKc"/>
    <property type="match status" value="1"/>
</dbReference>
<dbReference type="PANTHER" id="PTHR23117">
    <property type="entry name" value="GUANYLATE KINASE-RELATED"/>
    <property type="match status" value="1"/>
</dbReference>
<comment type="subcellular location">
    <subcellularLocation>
        <location evidence="2 13">Cytoplasm</location>
    </subcellularLocation>
</comment>
<comment type="caution">
    <text evidence="15">The sequence shown here is derived from an EMBL/GenBank/DDBJ whole genome shotgun (WGS) entry which is preliminary data.</text>
</comment>
<dbReference type="InterPro" id="IPR027417">
    <property type="entry name" value="P-loop_NTPase"/>
</dbReference>
<proteinExistence type="inferred from homology"/>
<evidence type="ECO:0000256" key="7">
    <source>
        <dbReference type="ARBA" id="ARBA00022679"/>
    </source>
</evidence>
<evidence type="ECO:0000259" key="14">
    <source>
        <dbReference type="PROSITE" id="PS50052"/>
    </source>
</evidence>
<dbReference type="Gene3D" id="3.30.63.10">
    <property type="entry name" value="Guanylate Kinase phosphate binding domain"/>
    <property type="match status" value="1"/>
</dbReference>
<evidence type="ECO:0000256" key="9">
    <source>
        <dbReference type="ARBA" id="ARBA00022777"/>
    </source>
</evidence>